<sequence>MKVHTAQLAGDGTNADRVFVTDNAVIMLDGASAFEPVDVEPGTYAETLGRNLADELFKAPGVPIAEAVADAIGRTTAKLNLRSGASPSSTVAVLRVRPRAADLYVLGDSAIYYGTGRRTQRLVDNRLSTAATREHAHYLAQLRAGHGYNDAHRGALVRLQRAQRQARNVEGGYWIAEADPAAANRALTATLHRDSIN</sequence>
<reference evidence="1 2" key="1">
    <citation type="submission" date="2020-04" db="EMBL/GenBank/DDBJ databases">
        <authorList>
            <person name="Klaysubun C."/>
            <person name="Duangmal K."/>
            <person name="Lipun K."/>
        </authorList>
    </citation>
    <scope>NUCLEOTIDE SEQUENCE [LARGE SCALE GENOMIC DNA]</scope>
    <source>
        <strain evidence="1 2">JCM 11839</strain>
    </source>
</reference>
<gene>
    <name evidence="1" type="ORF">HF577_03770</name>
</gene>
<evidence type="ECO:0008006" key="3">
    <source>
        <dbReference type="Google" id="ProtNLM"/>
    </source>
</evidence>
<proteinExistence type="predicted"/>
<dbReference type="SUPFAM" id="SSF81606">
    <property type="entry name" value="PP2C-like"/>
    <property type="match status" value="1"/>
</dbReference>
<dbReference type="RefSeq" id="WP_169394302.1">
    <property type="nucleotide sequence ID" value="NZ_BAAAJH010000011.1"/>
</dbReference>
<comment type="caution">
    <text evidence="1">The sequence shown here is derived from an EMBL/GenBank/DDBJ whole genome shotgun (WGS) entry which is preliminary data.</text>
</comment>
<organism evidence="1 2">
    <name type="scientific">Pseudonocardia xinjiangensis</name>
    <dbReference type="NCBI Taxonomy" id="75289"/>
    <lineage>
        <taxon>Bacteria</taxon>
        <taxon>Bacillati</taxon>
        <taxon>Actinomycetota</taxon>
        <taxon>Actinomycetes</taxon>
        <taxon>Pseudonocardiales</taxon>
        <taxon>Pseudonocardiaceae</taxon>
        <taxon>Pseudonocardia</taxon>
    </lineage>
</organism>
<protein>
    <recommendedName>
        <fullName evidence="3">Protein phosphatase 2C-like protein</fullName>
    </recommendedName>
</protein>
<dbReference type="InterPro" id="IPR036457">
    <property type="entry name" value="PPM-type-like_dom_sf"/>
</dbReference>
<accession>A0ABX1R748</accession>
<dbReference type="EMBL" id="JAAXKY010000006">
    <property type="protein sequence ID" value="NMH76228.1"/>
    <property type="molecule type" value="Genomic_DNA"/>
</dbReference>
<evidence type="ECO:0000313" key="2">
    <source>
        <dbReference type="Proteomes" id="UP001296706"/>
    </source>
</evidence>
<evidence type="ECO:0000313" key="1">
    <source>
        <dbReference type="EMBL" id="NMH76228.1"/>
    </source>
</evidence>
<keyword evidence="2" id="KW-1185">Reference proteome</keyword>
<name>A0ABX1R748_9PSEU</name>
<dbReference type="Proteomes" id="UP001296706">
    <property type="component" value="Unassembled WGS sequence"/>
</dbReference>